<sequence length="101" mass="10738">MRSFTVPALSVSCLAVSLWLVGCGSARPASAQVSFSYNGYHLVAGDGNGTGNRNVWIVKSPTINNGIQMILGGNAGSIFSSQAAICKRKRTCRINQKIHVR</sequence>
<gene>
    <name evidence="2" type="ORF">Airi01_054440</name>
</gene>
<evidence type="ECO:0000256" key="1">
    <source>
        <dbReference type="SAM" id="SignalP"/>
    </source>
</evidence>
<reference evidence="2" key="1">
    <citation type="submission" date="2023-03" db="EMBL/GenBank/DDBJ databases">
        <title>Actinoallomurus iriomotensis NBRC 103681.</title>
        <authorList>
            <person name="Ichikawa N."/>
            <person name="Sato H."/>
            <person name="Tonouchi N."/>
        </authorList>
    </citation>
    <scope>NUCLEOTIDE SEQUENCE</scope>
    <source>
        <strain evidence="2">NBRC 103681</strain>
    </source>
</reference>
<feature type="chain" id="PRO_5040948957" evidence="1">
    <location>
        <begin position="32"/>
        <end position="101"/>
    </location>
</feature>
<proteinExistence type="predicted"/>
<evidence type="ECO:0000313" key="2">
    <source>
        <dbReference type="EMBL" id="GLY77177.1"/>
    </source>
</evidence>
<dbReference type="RefSeq" id="WP_285626361.1">
    <property type="nucleotide sequence ID" value="NZ_BSTJ01000007.1"/>
</dbReference>
<accession>A0A9W6RNE2</accession>
<dbReference type="AlphaFoldDB" id="A0A9W6RNE2"/>
<name>A0A9W6RNE2_9ACTN</name>
<comment type="caution">
    <text evidence="2">The sequence shown here is derived from an EMBL/GenBank/DDBJ whole genome shotgun (WGS) entry which is preliminary data.</text>
</comment>
<keyword evidence="1" id="KW-0732">Signal</keyword>
<dbReference type="PROSITE" id="PS51257">
    <property type="entry name" value="PROKAR_LIPOPROTEIN"/>
    <property type="match status" value="1"/>
</dbReference>
<organism evidence="2 3">
    <name type="scientific">Actinoallomurus iriomotensis</name>
    <dbReference type="NCBI Taxonomy" id="478107"/>
    <lineage>
        <taxon>Bacteria</taxon>
        <taxon>Bacillati</taxon>
        <taxon>Actinomycetota</taxon>
        <taxon>Actinomycetes</taxon>
        <taxon>Streptosporangiales</taxon>
        <taxon>Thermomonosporaceae</taxon>
        <taxon>Actinoallomurus</taxon>
    </lineage>
</organism>
<protein>
    <submittedName>
        <fullName evidence="2">Uncharacterized protein</fullName>
    </submittedName>
</protein>
<dbReference type="Proteomes" id="UP001165135">
    <property type="component" value="Unassembled WGS sequence"/>
</dbReference>
<dbReference type="EMBL" id="BSTJ01000007">
    <property type="protein sequence ID" value="GLY77177.1"/>
    <property type="molecule type" value="Genomic_DNA"/>
</dbReference>
<feature type="signal peptide" evidence="1">
    <location>
        <begin position="1"/>
        <end position="31"/>
    </location>
</feature>
<evidence type="ECO:0000313" key="3">
    <source>
        <dbReference type="Proteomes" id="UP001165135"/>
    </source>
</evidence>